<gene>
    <name evidence="1" type="ORF">DKW60_19430</name>
</gene>
<sequence>MKLTVFIDEEQHDIDIPDFILSEAKDYFDMMDKDMDQGYQMSRSWVENPDLFQRCQIAGDKILTAIQTENRETSALMAGYILSRVPQAKTLYLTQNGDMTEHDLET</sequence>
<keyword evidence="2" id="KW-1185">Reference proteome</keyword>
<dbReference type="EMBL" id="QGKM01000076">
    <property type="protein sequence ID" value="PWQ92782.1"/>
    <property type="molecule type" value="Genomic_DNA"/>
</dbReference>
<dbReference type="Proteomes" id="UP000245539">
    <property type="component" value="Unassembled WGS sequence"/>
</dbReference>
<dbReference type="OrthoDB" id="5624469at2"/>
<protein>
    <submittedName>
        <fullName evidence="1">Uncharacterized protein</fullName>
    </submittedName>
</protein>
<reference evidence="1 2" key="1">
    <citation type="submission" date="2018-05" db="EMBL/GenBank/DDBJ databases">
        <title>Leucothrix arctica sp. nov., isolated from Arctic seawater.</title>
        <authorList>
            <person name="Choi A."/>
            <person name="Baek K."/>
        </authorList>
    </citation>
    <scope>NUCLEOTIDE SEQUENCE [LARGE SCALE GENOMIC DNA]</scope>
    <source>
        <strain evidence="1 2">JCM 18388</strain>
    </source>
</reference>
<comment type="caution">
    <text evidence="1">The sequence shown here is derived from an EMBL/GenBank/DDBJ whole genome shotgun (WGS) entry which is preliminary data.</text>
</comment>
<evidence type="ECO:0000313" key="2">
    <source>
        <dbReference type="Proteomes" id="UP000245539"/>
    </source>
</evidence>
<name>A0A317C9Q0_9GAMM</name>
<proteinExistence type="predicted"/>
<evidence type="ECO:0000313" key="1">
    <source>
        <dbReference type="EMBL" id="PWQ92782.1"/>
    </source>
</evidence>
<dbReference type="RefSeq" id="WP_109839332.1">
    <property type="nucleotide sequence ID" value="NZ_QGKM01000076.1"/>
</dbReference>
<dbReference type="AlphaFoldDB" id="A0A317C9Q0"/>
<organism evidence="1 2">
    <name type="scientific">Leucothrix pacifica</name>
    <dbReference type="NCBI Taxonomy" id="1247513"/>
    <lineage>
        <taxon>Bacteria</taxon>
        <taxon>Pseudomonadati</taxon>
        <taxon>Pseudomonadota</taxon>
        <taxon>Gammaproteobacteria</taxon>
        <taxon>Thiotrichales</taxon>
        <taxon>Thiotrichaceae</taxon>
        <taxon>Leucothrix</taxon>
    </lineage>
</organism>
<accession>A0A317C9Q0</accession>